<dbReference type="eggNOG" id="ENOG5033G2W">
    <property type="taxonomic scope" value="Bacteria"/>
</dbReference>
<accession>R4K9H9</accession>
<dbReference type="EMBL" id="CP003273">
    <property type="protein sequence ID" value="AGK99822.1"/>
    <property type="molecule type" value="Genomic_DNA"/>
</dbReference>
<keyword evidence="2" id="KW-1185">Reference proteome</keyword>
<proteinExistence type="predicted"/>
<dbReference type="Proteomes" id="UP000013520">
    <property type="component" value="Chromosome"/>
</dbReference>
<sequence>MMETKLTPIRFPTDLLTELDKYVGDGNRSKFIIDATRKELHRLKQRKVIRNVAGIFNEKDYPELKTSEDASNWVRKMREESEARRRDLFGE</sequence>
<evidence type="ECO:0000313" key="2">
    <source>
        <dbReference type="Proteomes" id="UP000013520"/>
    </source>
</evidence>
<dbReference type="AlphaFoldDB" id="R4K9H9"/>
<evidence type="ECO:0008006" key="3">
    <source>
        <dbReference type="Google" id="ProtNLM"/>
    </source>
</evidence>
<reference evidence="1 2" key="1">
    <citation type="submission" date="2012-01" db="EMBL/GenBank/DDBJ databases">
        <title>Complete sequence of Desulfotomaculum gibsoniae DSM 7213.</title>
        <authorList>
            <consortium name="US DOE Joint Genome Institute"/>
            <person name="Lucas S."/>
            <person name="Han J."/>
            <person name="Lapidus A."/>
            <person name="Cheng J.-F."/>
            <person name="Goodwin L."/>
            <person name="Pitluck S."/>
            <person name="Peters L."/>
            <person name="Ovchinnikova G."/>
            <person name="Teshima H."/>
            <person name="Detter J.C."/>
            <person name="Han C."/>
            <person name="Tapia R."/>
            <person name="Land M."/>
            <person name="Hauser L."/>
            <person name="Kyrpides N."/>
            <person name="Ivanova N."/>
            <person name="Pagani I."/>
            <person name="Parshina S."/>
            <person name="Plugge C."/>
            <person name="Muyzer G."/>
            <person name="Kuever J."/>
            <person name="Ivanova A."/>
            <person name="Nazina T."/>
            <person name="Klenk H.-P."/>
            <person name="Brambilla E."/>
            <person name="Spring S."/>
            <person name="Stams A.F."/>
            <person name="Woyke T."/>
        </authorList>
    </citation>
    <scope>NUCLEOTIDE SEQUENCE [LARGE SCALE GENOMIC DNA]</scope>
    <source>
        <strain evidence="1 2">DSM 7213</strain>
    </source>
</reference>
<organism evidence="1 2">
    <name type="scientific">Desulfoscipio gibsoniae DSM 7213</name>
    <dbReference type="NCBI Taxonomy" id="767817"/>
    <lineage>
        <taxon>Bacteria</taxon>
        <taxon>Bacillati</taxon>
        <taxon>Bacillota</taxon>
        <taxon>Clostridia</taxon>
        <taxon>Eubacteriales</taxon>
        <taxon>Desulfallaceae</taxon>
        <taxon>Desulfoscipio</taxon>
    </lineage>
</organism>
<evidence type="ECO:0000313" key="1">
    <source>
        <dbReference type="EMBL" id="AGK99822.1"/>
    </source>
</evidence>
<dbReference type="NCBIfam" id="NF041551">
    <property type="entry name" value="YlcI_YnfO_N"/>
    <property type="match status" value="1"/>
</dbReference>
<name>R4K9H9_9FIRM</name>
<dbReference type="OrthoDB" id="1808110at2"/>
<dbReference type="STRING" id="767817.Desgi_0224"/>
<dbReference type="RefSeq" id="WP_006523279.1">
    <property type="nucleotide sequence ID" value="NC_021184.1"/>
</dbReference>
<protein>
    <recommendedName>
        <fullName evidence="3">CopG family transcriptional regulator</fullName>
    </recommendedName>
</protein>
<dbReference type="HOGENOM" id="CLU_2385098_0_0_9"/>
<gene>
    <name evidence="1" type="ORF">Desgi_0224</name>
</gene>
<dbReference type="KEGG" id="dgi:Desgi_0224"/>